<evidence type="ECO:0000313" key="1">
    <source>
        <dbReference type="EMBL" id="OZS72896.1"/>
    </source>
</evidence>
<proteinExistence type="predicted"/>
<name>A0A264VNG5_PRORE</name>
<protein>
    <submittedName>
        <fullName evidence="1">Uncharacterized protein</fullName>
    </submittedName>
</protein>
<sequence length="60" mass="6831">MKEITIKPTEISIRFGLDFFIEERSGIWVKEWFAGGCTPATDEEVKMWGLLAFVLPPAID</sequence>
<organism evidence="1 2">
    <name type="scientific">Providencia rettgeri</name>
    <dbReference type="NCBI Taxonomy" id="587"/>
    <lineage>
        <taxon>Bacteria</taxon>
        <taxon>Pseudomonadati</taxon>
        <taxon>Pseudomonadota</taxon>
        <taxon>Gammaproteobacteria</taxon>
        <taxon>Enterobacterales</taxon>
        <taxon>Morganellaceae</taxon>
        <taxon>Providencia</taxon>
    </lineage>
</organism>
<dbReference type="Proteomes" id="UP000216001">
    <property type="component" value="Unassembled WGS sequence"/>
</dbReference>
<comment type="caution">
    <text evidence="1">The sequence shown here is derived from an EMBL/GenBank/DDBJ whole genome shotgun (WGS) entry which is preliminary data.</text>
</comment>
<gene>
    <name evidence="1" type="ORF">CHI95_19645</name>
</gene>
<dbReference type="RefSeq" id="WP_094962630.1">
    <property type="nucleotide sequence ID" value="NZ_NOWC01000029.1"/>
</dbReference>
<reference evidence="1 2" key="1">
    <citation type="submission" date="2017-07" db="EMBL/GenBank/DDBJ databases">
        <title>blaIMP-27 on transferable plasmids in Proteus mirabilis and Providencia rettgeri.</title>
        <authorList>
            <person name="Potter R."/>
        </authorList>
    </citation>
    <scope>NUCLEOTIDE SEQUENCE [LARGE SCALE GENOMIC DNA]</scope>
    <source>
        <strain evidence="1 2">PR1</strain>
    </source>
</reference>
<dbReference type="EMBL" id="NOWC01000029">
    <property type="protein sequence ID" value="OZS72896.1"/>
    <property type="molecule type" value="Genomic_DNA"/>
</dbReference>
<evidence type="ECO:0000313" key="2">
    <source>
        <dbReference type="Proteomes" id="UP000216001"/>
    </source>
</evidence>
<dbReference type="AlphaFoldDB" id="A0A264VNG5"/>
<accession>A0A264VNG5</accession>